<dbReference type="GO" id="GO:0051604">
    <property type="term" value="P:protein maturation"/>
    <property type="evidence" value="ECO:0007669"/>
    <property type="project" value="InterPro"/>
</dbReference>
<dbReference type="PROSITE" id="PS01249">
    <property type="entry name" value="HYPA"/>
    <property type="match status" value="1"/>
</dbReference>
<name>A0A948RYR6_UNCEI</name>
<dbReference type="EMBL" id="JAHJDP010000084">
    <property type="protein sequence ID" value="MBU2692083.1"/>
    <property type="molecule type" value="Genomic_DNA"/>
</dbReference>
<comment type="caution">
    <text evidence="5">The sequence shown here is derived from an EMBL/GenBank/DDBJ whole genome shotgun (WGS) entry which is preliminary data.</text>
</comment>
<keyword evidence="3" id="KW-0479">Metal-binding</keyword>
<sequence>MSIALNIINIAGREAQEHGAAEIRSINIEIGALAGVEISALEFCYRVARKGTAADRAELVIDEIQALGFCRHCEKEFPIDFFVSICPDCGEAVNEIRKGRELRVRSIQIV</sequence>
<dbReference type="InterPro" id="IPR020538">
    <property type="entry name" value="Hydgase_Ni_incorp_HypA/HybF_CS"/>
</dbReference>
<evidence type="ECO:0000256" key="4">
    <source>
        <dbReference type="ARBA" id="ARBA00022833"/>
    </source>
</evidence>
<evidence type="ECO:0000313" key="6">
    <source>
        <dbReference type="Proteomes" id="UP000777784"/>
    </source>
</evidence>
<dbReference type="Pfam" id="PF01155">
    <property type="entry name" value="HypA"/>
    <property type="match status" value="1"/>
</dbReference>
<dbReference type="InterPro" id="IPR000688">
    <property type="entry name" value="HypA/HybF"/>
</dbReference>
<reference evidence="5" key="1">
    <citation type="submission" date="2021-05" db="EMBL/GenBank/DDBJ databases">
        <title>Energy efficiency and biological interactions define the core microbiome of deep oligotrophic groundwater.</title>
        <authorList>
            <person name="Mehrshad M."/>
            <person name="Lopez-Fernandez M."/>
            <person name="Bell E."/>
            <person name="Bernier-Latmani R."/>
            <person name="Bertilsson S."/>
            <person name="Dopson M."/>
        </authorList>
    </citation>
    <scope>NUCLEOTIDE SEQUENCE</scope>
    <source>
        <strain evidence="5">Modern_marine.mb.64</strain>
    </source>
</reference>
<dbReference type="AlphaFoldDB" id="A0A948RYR6"/>
<organism evidence="5 6">
    <name type="scientific">Eiseniibacteriota bacterium</name>
    <dbReference type="NCBI Taxonomy" id="2212470"/>
    <lineage>
        <taxon>Bacteria</taxon>
        <taxon>Candidatus Eiseniibacteriota</taxon>
    </lineage>
</organism>
<accession>A0A948RYR6</accession>
<evidence type="ECO:0000313" key="5">
    <source>
        <dbReference type="EMBL" id="MBU2692083.1"/>
    </source>
</evidence>
<keyword evidence="2" id="KW-0533">Nickel</keyword>
<keyword evidence="4" id="KW-0862">Zinc</keyword>
<evidence type="ECO:0000256" key="3">
    <source>
        <dbReference type="ARBA" id="ARBA00022723"/>
    </source>
</evidence>
<gene>
    <name evidence="5" type="ORF">KJ970_14275</name>
</gene>
<proteinExistence type="inferred from homology"/>
<dbReference type="PANTHER" id="PTHR34535">
    <property type="entry name" value="HYDROGENASE MATURATION FACTOR HYPA"/>
    <property type="match status" value="1"/>
</dbReference>
<dbReference type="PANTHER" id="PTHR34535:SF3">
    <property type="entry name" value="HYDROGENASE MATURATION FACTOR HYPA"/>
    <property type="match status" value="1"/>
</dbReference>
<dbReference type="GO" id="GO:0008270">
    <property type="term" value="F:zinc ion binding"/>
    <property type="evidence" value="ECO:0007669"/>
    <property type="project" value="TreeGrafter"/>
</dbReference>
<protein>
    <submittedName>
        <fullName evidence="5">Hydrogenase maturation nickel metallochaperone HypA</fullName>
    </submittedName>
</protein>
<dbReference type="Proteomes" id="UP000777784">
    <property type="component" value="Unassembled WGS sequence"/>
</dbReference>
<comment type="similarity">
    <text evidence="1">Belongs to the HypA/HybF family.</text>
</comment>
<dbReference type="PIRSF" id="PIRSF004761">
    <property type="entry name" value="Hydrgn_mat_HypA"/>
    <property type="match status" value="1"/>
</dbReference>
<dbReference type="Gene3D" id="3.30.2320.80">
    <property type="match status" value="1"/>
</dbReference>
<dbReference type="GO" id="GO:0016151">
    <property type="term" value="F:nickel cation binding"/>
    <property type="evidence" value="ECO:0007669"/>
    <property type="project" value="InterPro"/>
</dbReference>
<evidence type="ECO:0000256" key="2">
    <source>
        <dbReference type="ARBA" id="ARBA00022596"/>
    </source>
</evidence>
<evidence type="ECO:0000256" key="1">
    <source>
        <dbReference type="ARBA" id="ARBA00010748"/>
    </source>
</evidence>